<dbReference type="Gene3D" id="3.30.950.10">
    <property type="entry name" value="Methyltransferase, Cobalt-precorrin-4 Transmethylase, Domain 2"/>
    <property type="match status" value="1"/>
</dbReference>
<dbReference type="RefSeq" id="WP_125031448.1">
    <property type="nucleotide sequence ID" value="NZ_JAPXVP010000013.1"/>
</dbReference>
<keyword evidence="5 11" id="KW-0808">Transferase</keyword>
<evidence type="ECO:0000256" key="9">
    <source>
        <dbReference type="ARBA" id="ARBA00060548"/>
    </source>
</evidence>
<keyword evidence="4 11" id="KW-0489">Methyltransferase</keyword>
<dbReference type="GO" id="GO:0019354">
    <property type="term" value="P:siroheme biosynthetic process"/>
    <property type="evidence" value="ECO:0007669"/>
    <property type="project" value="InterPro"/>
</dbReference>
<evidence type="ECO:0000256" key="5">
    <source>
        <dbReference type="ARBA" id="ARBA00022679"/>
    </source>
</evidence>
<evidence type="ECO:0000256" key="6">
    <source>
        <dbReference type="ARBA" id="ARBA00022691"/>
    </source>
</evidence>
<dbReference type="InterPro" id="IPR000878">
    <property type="entry name" value="4pyrrol_Mease"/>
</dbReference>
<dbReference type="GO" id="GO:0009236">
    <property type="term" value="P:cobalamin biosynthetic process"/>
    <property type="evidence" value="ECO:0007669"/>
    <property type="project" value="UniProtKB-KW"/>
</dbReference>
<dbReference type="InterPro" id="IPR014776">
    <property type="entry name" value="4pyrrole_Mease_sub2"/>
</dbReference>
<feature type="domain" description="Tetrapyrrole methylase" evidence="10">
    <location>
        <begin position="4"/>
        <end position="214"/>
    </location>
</feature>
<dbReference type="Proteomes" id="UP000285794">
    <property type="component" value="Unassembled WGS sequence"/>
</dbReference>
<gene>
    <name evidence="11" type="primary">cobA</name>
    <name evidence="11" type="ORF">DWB61_13675</name>
</gene>
<dbReference type="InterPro" id="IPR050161">
    <property type="entry name" value="Siro_Cobalamin_biosynth"/>
</dbReference>
<dbReference type="SUPFAM" id="SSF53790">
    <property type="entry name" value="Tetrapyrrole methylase"/>
    <property type="match status" value="1"/>
</dbReference>
<keyword evidence="12" id="KW-1185">Reference proteome</keyword>
<comment type="similarity">
    <text evidence="1">Belongs to the precorrin methyltransferase family.</text>
</comment>
<evidence type="ECO:0000256" key="2">
    <source>
        <dbReference type="ARBA" id="ARBA00012162"/>
    </source>
</evidence>
<evidence type="ECO:0000256" key="8">
    <source>
        <dbReference type="ARBA" id="ARBA00025705"/>
    </source>
</evidence>
<dbReference type="Pfam" id="PF00590">
    <property type="entry name" value="TP_methylase"/>
    <property type="match status" value="1"/>
</dbReference>
<accession>A0A425XYK3</accession>
<dbReference type="EC" id="2.1.1.107" evidence="2"/>
<comment type="pathway">
    <text evidence="8">Porphyrin-containing compound metabolism; siroheme biosynthesis; precorrin-2 from uroporphyrinogen III: step 1/1.</text>
</comment>
<dbReference type="PANTHER" id="PTHR45790:SF3">
    <property type="entry name" value="S-ADENOSYL-L-METHIONINE-DEPENDENT UROPORPHYRINOGEN III METHYLTRANSFERASE, CHLOROPLASTIC"/>
    <property type="match status" value="1"/>
</dbReference>
<dbReference type="PANTHER" id="PTHR45790">
    <property type="entry name" value="SIROHEME SYNTHASE-RELATED"/>
    <property type="match status" value="1"/>
</dbReference>
<dbReference type="GO" id="GO:0004851">
    <property type="term" value="F:uroporphyrin-III C-methyltransferase activity"/>
    <property type="evidence" value="ECO:0007669"/>
    <property type="project" value="UniProtKB-EC"/>
</dbReference>
<evidence type="ECO:0000256" key="1">
    <source>
        <dbReference type="ARBA" id="ARBA00005879"/>
    </source>
</evidence>
<dbReference type="FunFam" id="3.30.950.10:FF:000001">
    <property type="entry name" value="Siroheme synthase"/>
    <property type="match status" value="1"/>
</dbReference>
<evidence type="ECO:0000256" key="3">
    <source>
        <dbReference type="ARBA" id="ARBA00022573"/>
    </source>
</evidence>
<dbReference type="InterPro" id="IPR035996">
    <property type="entry name" value="4pyrrol_Methylase_sf"/>
</dbReference>
<dbReference type="InterPro" id="IPR006366">
    <property type="entry name" value="CobA/CysG_C"/>
</dbReference>
<organism evidence="11 12">
    <name type="scientific">Ancylomarina euxinus</name>
    <dbReference type="NCBI Taxonomy" id="2283627"/>
    <lineage>
        <taxon>Bacteria</taxon>
        <taxon>Pseudomonadati</taxon>
        <taxon>Bacteroidota</taxon>
        <taxon>Bacteroidia</taxon>
        <taxon>Marinilabiliales</taxon>
        <taxon>Marinifilaceae</taxon>
        <taxon>Ancylomarina</taxon>
    </lineage>
</organism>
<evidence type="ECO:0000259" key="10">
    <source>
        <dbReference type="Pfam" id="PF00590"/>
    </source>
</evidence>
<dbReference type="Gene3D" id="3.40.1010.10">
    <property type="entry name" value="Cobalt-precorrin-4 Transmethylase, Domain 1"/>
    <property type="match status" value="1"/>
</dbReference>
<reference evidence="11 12" key="1">
    <citation type="submission" date="2018-07" db="EMBL/GenBank/DDBJ databases">
        <title>Draft genome sequence of Ancylomarina sp. M1P.</title>
        <authorList>
            <person name="Yadav S."/>
            <person name="Villanueva L."/>
            <person name="Damste J.S.S."/>
        </authorList>
    </citation>
    <scope>NUCLEOTIDE SEQUENCE [LARGE SCALE GENOMIC DNA]</scope>
    <source>
        <strain evidence="11 12">M1P</strain>
    </source>
</reference>
<dbReference type="AlphaFoldDB" id="A0A425XYK3"/>
<dbReference type="OrthoDB" id="9815856at2"/>
<dbReference type="GO" id="GO:0032259">
    <property type="term" value="P:methylation"/>
    <property type="evidence" value="ECO:0007669"/>
    <property type="project" value="UniProtKB-KW"/>
</dbReference>
<comment type="caution">
    <text evidence="11">The sequence shown here is derived from an EMBL/GenBank/DDBJ whole genome shotgun (WGS) entry which is preliminary data.</text>
</comment>
<proteinExistence type="inferred from homology"/>
<sequence length="253" mass="27620">MNGKVYITGAGPGDKGLITVKAAEALKIADVVFYDYLVNIELLDYCKDGCESIYVGKKHKNHTCPQEDINQMIVDYAKMGKTVVRLKGGDPYVFGRGSEEAIKLLENGIEFEEIPGITSGIAAPAYAGIPVTARNVSSSVAFFTGHPPVSRERDLQWDKISTGIDTLVFYMGITNAPTIINNLMEHGRSKETPVALIRWGTCPEQEVVKGELHNIIAKMEALDFRPPAIMVVGEVVSISDKLMAVAEEAHMAY</sequence>
<evidence type="ECO:0000313" key="12">
    <source>
        <dbReference type="Proteomes" id="UP000285794"/>
    </source>
</evidence>
<keyword evidence="7" id="KW-0627">Porphyrin biosynthesis</keyword>
<comment type="pathway">
    <text evidence="9">Cofactor biosynthesis; adenosylcobalamin biosynthesis; precorrin-2 from uroporphyrinogen III: step 1/1.</text>
</comment>
<dbReference type="CDD" id="cd11642">
    <property type="entry name" value="SUMT"/>
    <property type="match status" value="1"/>
</dbReference>
<dbReference type="EMBL" id="QQWG01000015">
    <property type="protein sequence ID" value="RRG20083.1"/>
    <property type="molecule type" value="Genomic_DNA"/>
</dbReference>
<evidence type="ECO:0000313" key="11">
    <source>
        <dbReference type="EMBL" id="RRG20083.1"/>
    </source>
</evidence>
<keyword evidence="6" id="KW-0949">S-adenosyl-L-methionine</keyword>
<evidence type="ECO:0000256" key="4">
    <source>
        <dbReference type="ARBA" id="ARBA00022603"/>
    </source>
</evidence>
<keyword evidence="3" id="KW-0169">Cobalamin biosynthesis</keyword>
<name>A0A425XYK3_9BACT</name>
<protein>
    <recommendedName>
        <fullName evidence="2">uroporphyrinogen-III C-methyltransferase</fullName>
        <ecNumber evidence="2">2.1.1.107</ecNumber>
    </recommendedName>
</protein>
<dbReference type="InterPro" id="IPR014777">
    <property type="entry name" value="4pyrrole_Mease_sub1"/>
</dbReference>
<dbReference type="NCBIfam" id="NF004790">
    <property type="entry name" value="PRK06136.1"/>
    <property type="match status" value="1"/>
</dbReference>
<dbReference type="NCBIfam" id="TIGR01469">
    <property type="entry name" value="cobA_cysG_Cterm"/>
    <property type="match status" value="1"/>
</dbReference>
<dbReference type="FunFam" id="3.40.1010.10:FF:000001">
    <property type="entry name" value="Siroheme synthase"/>
    <property type="match status" value="1"/>
</dbReference>
<evidence type="ECO:0000256" key="7">
    <source>
        <dbReference type="ARBA" id="ARBA00023244"/>
    </source>
</evidence>